<protein>
    <submittedName>
        <fullName evidence="1">Uncharacterized protein</fullName>
    </submittedName>
</protein>
<evidence type="ECO:0000313" key="2">
    <source>
        <dbReference type="Proteomes" id="UP000321306"/>
    </source>
</evidence>
<dbReference type="Proteomes" id="UP000321306">
    <property type="component" value="Unassembled WGS sequence"/>
</dbReference>
<gene>
    <name evidence="1" type="ORF">DC3_32700</name>
</gene>
<dbReference type="AlphaFoldDB" id="A0A511N482"/>
<reference evidence="1 2" key="1">
    <citation type="submission" date="2019-07" db="EMBL/GenBank/DDBJ databases">
        <title>Whole genome shotgun sequence of Deinococcus cellulosilyticus NBRC 106333.</title>
        <authorList>
            <person name="Hosoyama A."/>
            <person name="Uohara A."/>
            <person name="Ohji S."/>
            <person name="Ichikawa N."/>
        </authorList>
    </citation>
    <scope>NUCLEOTIDE SEQUENCE [LARGE SCALE GENOMIC DNA]</scope>
    <source>
        <strain evidence="1 2">NBRC 106333</strain>
    </source>
</reference>
<dbReference type="EMBL" id="BJXB01000014">
    <property type="protein sequence ID" value="GEM47635.1"/>
    <property type="molecule type" value="Genomic_DNA"/>
</dbReference>
<accession>A0A511N482</accession>
<dbReference type="OrthoDB" id="9892968at2"/>
<organism evidence="1 2">
    <name type="scientific">Deinococcus cellulosilyticus (strain DSM 18568 / NBRC 106333 / KACC 11606 / 5516J-15)</name>
    <dbReference type="NCBI Taxonomy" id="1223518"/>
    <lineage>
        <taxon>Bacteria</taxon>
        <taxon>Thermotogati</taxon>
        <taxon>Deinococcota</taxon>
        <taxon>Deinococci</taxon>
        <taxon>Deinococcales</taxon>
        <taxon>Deinococcaceae</taxon>
        <taxon>Deinococcus</taxon>
    </lineage>
</organism>
<proteinExistence type="predicted"/>
<name>A0A511N482_DEIC1</name>
<evidence type="ECO:0000313" key="1">
    <source>
        <dbReference type="EMBL" id="GEM47635.1"/>
    </source>
</evidence>
<sequence>MGPAEHTPTLVEQQKHLLTLSPASPELLLLGMVLPVETIVALKSAGIPLRWQPLGACYTLKRFEEAARHVLTACG</sequence>
<dbReference type="RefSeq" id="WP_146886036.1">
    <property type="nucleotide sequence ID" value="NZ_BJXB01000014.1"/>
</dbReference>
<comment type="caution">
    <text evidence="1">The sequence shown here is derived from an EMBL/GenBank/DDBJ whole genome shotgun (WGS) entry which is preliminary data.</text>
</comment>
<keyword evidence="2" id="KW-1185">Reference proteome</keyword>